<dbReference type="AlphaFoldDB" id="A0A267DRB0"/>
<feature type="domain" description="F5/8 type C" evidence="2">
    <location>
        <begin position="100"/>
        <end position="206"/>
    </location>
</feature>
<dbReference type="SMART" id="SM00231">
    <property type="entry name" value="FA58C"/>
    <property type="match status" value="2"/>
</dbReference>
<dbReference type="SUPFAM" id="SSF49785">
    <property type="entry name" value="Galactose-binding domain-like"/>
    <property type="match status" value="2"/>
</dbReference>
<dbReference type="PROSITE" id="PS50022">
    <property type="entry name" value="FA58C_3"/>
    <property type="match status" value="2"/>
</dbReference>
<protein>
    <recommendedName>
        <fullName evidence="2">F5/8 type C domain-containing protein</fullName>
    </recommendedName>
</protein>
<organism evidence="3 4">
    <name type="scientific">Macrostomum lignano</name>
    <dbReference type="NCBI Taxonomy" id="282301"/>
    <lineage>
        <taxon>Eukaryota</taxon>
        <taxon>Metazoa</taxon>
        <taxon>Spiralia</taxon>
        <taxon>Lophotrochozoa</taxon>
        <taxon>Platyhelminthes</taxon>
        <taxon>Rhabditophora</taxon>
        <taxon>Macrostomorpha</taxon>
        <taxon>Macrostomida</taxon>
        <taxon>Macrostomidae</taxon>
        <taxon>Macrostomum</taxon>
    </lineage>
</organism>
<proteinExistence type="predicted"/>
<evidence type="ECO:0000313" key="4">
    <source>
        <dbReference type="Proteomes" id="UP000215902"/>
    </source>
</evidence>
<dbReference type="PROSITE" id="PS01286">
    <property type="entry name" value="FA58C_2"/>
    <property type="match status" value="1"/>
</dbReference>
<dbReference type="InterPro" id="IPR000421">
    <property type="entry name" value="FA58C"/>
</dbReference>
<feature type="non-terminal residue" evidence="3">
    <location>
        <position position="1"/>
    </location>
</feature>
<dbReference type="STRING" id="282301.A0A267DRB0"/>
<gene>
    <name evidence="3" type="ORF">BOX15_Mlig008209g2</name>
</gene>
<dbReference type="PANTHER" id="PTHR24543">
    <property type="entry name" value="MULTICOPPER OXIDASE-RELATED"/>
    <property type="match status" value="1"/>
</dbReference>
<dbReference type="Gene3D" id="2.60.120.260">
    <property type="entry name" value="Galactose-binding domain-like"/>
    <property type="match status" value="2"/>
</dbReference>
<dbReference type="OrthoDB" id="6262482at2759"/>
<dbReference type="Proteomes" id="UP000215902">
    <property type="component" value="Unassembled WGS sequence"/>
</dbReference>
<sequence length="560" mass="62168">RFYSPAKLQLKKERNKVIEKFYWYNEASDCSAASDCIESSLHCLRQPRRPLRQPGRATWHDFGRNPRLAGDGFVQLPGEILLGPGCQGHHARLYGRDGRAWCPQFNSRSEWLQIALGTEATVTGVMTQGRGDGKEWVTAFAVNYSSDAISWRTVLDEAGRPKIFEGNVDSYSVKHNLFQRPFSAEFVRLQPLQFHRHPSMRVELLGCQPCKKSLAQPPFARLTASSSRGRRAMRTCDASYGHLFTSKAWCAKRVNSEQWLEVDLGPPARVTGLVTKGRGDGRKDTWVTSYRVAYSNDGLSWALYKDANHLMPKLFRGNHNRNSERVHYLYRPFTARYVRFHPVDWHGGIAMRVDVLGCHQTDSCASGSGGAFFRVSNSSRCLANLAFNKPTWMGSDAAAGGGKHRRRQVADSPDGITSWDKTETIGNSCVQVSPDASVVGWLVDLRLKMLVQGVLLTANGTLAGPQRRLEVYVARRSRQVIKSGRSHRRRIGARKFLCGIDQAGAGAGARPHDRLQSTMVACGKPMYGRFIYIEASTGGTVASPGSAGAPPSAMCNLRVY</sequence>
<dbReference type="PANTHER" id="PTHR24543:SF334">
    <property type="entry name" value="F5_8 TYPE C DOMAIN-CONTAINING PROTEIN"/>
    <property type="match status" value="1"/>
</dbReference>
<comment type="caution">
    <text evidence="3">The sequence shown here is derived from an EMBL/GenBank/DDBJ whole genome shotgun (WGS) entry which is preliminary data.</text>
</comment>
<dbReference type="EMBL" id="NIVC01003375">
    <property type="protein sequence ID" value="PAA51696.1"/>
    <property type="molecule type" value="Genomic_DNA"/>
</dbReference>
<evidence type="ECO:0000259" key="2">
    <source>
        <dbReference type="PROSITE" id="PS50022"/>
    </source>
</evidence>
<dbReference type="InterPro" id="IPR008979">
    <property type="entry name" value="Galactose-bd-like_sf"/>
</dbReference>
<name>A0A267DRB0_9PLAT</name>
<dbReference type="CDD" id="cd00057">
    <property type="entry name" value="FA58C"/>
    <property type="match status" value="2"/>
</dbReference>
<evidence type="ECO:0000256" key="1">
    <source>
        <dbReference type="SAM" id="MobiDB-lite"/>
    </source>
</evidence>
<feature type="domain" description="F5/8 type C" evidence="2">
    <location>
        <begin position="207"/>
        <end position="358"/>
    </location>
</feature>
<reference evidence="3 4" key="1">
    <citation type="submission" date="2017-06" db="EMBL/GenBank/DDBJ databases">
        <title>A platform for efficient transgenesis in Macrostomum lignano, a flatworm model organism for stem cell research.</title>
        <authorList>
            <person name="Berezikov E."/>
        </authorList>
    </citation>
    <scope>NUCLEOTIDE SEQUENCE [LARGE SCALE GENOMIC DNA]</scope>
    <source>
        <strain evidence="3">DV1</strain>
        <tissue evidence="3">Whole organism</tissue>
    </source>
</reference>
<accession>A0A267DRB0</accession>
<dbReference type="Pfam" id="PF00754">
    <property type="entry name" value="F5_F8_type_C"/>
    <property type="match status" value="2"/>
</dbReference>
<keyword evidence="4" id="KW-1185">Reference proteome</keyword>
<feature type="region of interest" description="Disordered" evidence="1">
    <location>
        <begin position="396"/>
        <end position="419"/>
    </location>
</feature>
<evidence type="ECO:0000313" key="3">
    <source>
        <dbReference type="EMBL" id="PAA51696.1"/>
    </source>
</evidence>